<protein>
    <recommendedName>
        <fullName evidence="1">F-box domain-containing protein</fullName>
    </recommendedName>
</protein>
<organism evidence="2 3">
    <name type="scientific">Arthrobotrys musiformis</name>
    <dbReference type="NCBI Taxonomy" id="47236"/>
    <lineage>
        <taxon>Eukaryota</taxon>
        <taxon>Fungi</taxon>
        <taxon>Dikarya</taxon>
        <taxon>Ascomycota</taxon>
        <taxon>Pezizomycotina</taxon>
        <taxon>Orbiliomycetes</taxon>
        <taxon>Orbiliales</taxon>
        <taxon>Orbiliaceae</taxon>
        <taxon>Arthrobotrys</taxon>
    </lineage>
</organism>
<feature type="domain" description="F-box" evidence="1">
    <location>
        <begin position="11"/>
        <end position="44"/>
    </location>
</feature>
<evidence type="ECO:0000313" key="3">
    <source>
        <dbReference type="Proteomes" id="UP001370758"/>
    </source>
</evidence>
<gene>
    <name evidence="2" type="ORF">TWF481_005514</name>
</gene>
<dbReference type="InterPro" id="IPR001810">
    <property type="entry name" value="F-box_dom"/>
</dbReference>
<dbReference type="InterPro" id="IPR036047">
    <property type="entry name" value="F-box-like_dom_sf"/>
</dbReference>
<comment type="caution">
    <text evidence="2">The sequence shown here is derived from an EMBL/GenBank/DDBJ whole genome shotgun (WGS) entry which is preliminary data.</text>
</comment>
<name>A0AAV9WE17_9PEZI</name>
<sequence length="326" mass="37034">MSAAKSVLGTYELLEQILSHLPALELLTTIRCVSKSWRSILDTSLTLRWATWRHPGLENPFSDLNKSQQTQIPSDANVNPASGIKLNEEDIKDLGRMQRHLNRGYQINPIAPFIIRKFWKTIFTTVSNLTENGSTSDEDVDAEEVANAVAEAFIRSIEPLGMQLTRPVFSSTSLWLSFFEDFESNVDPMKVRPGPRQIALSVDDVERSKIMDENSELSGILRFLYTDGLISKGWNLIRRVKMRVDAIKNGSFDPKLAGNSPTLLLNILSVEGTHLSTRSSELLSRNRFVDWWLQLHFRFLEPWGIEVSNRESHIQPRGSERELVAL</sequence>
<evidence type="ECO:0000313" key="2">
    <source>
        <dbReference type="EMBL" id="KAK6507063.1"/>
    </source>
</evidence>
<dbReference type="Proteomes" id="UP001370758">
    <property type="component" value="Unassembled WGS sequence"/>
</dbReference>
<reference evidence="2 3" key="1">
    <citation type="submission" date="2023-08" db="EMBL/GenBank/DDBJ databases">
        <authorList>
            <person name="Palmer J.M."/>
        </authorList>
    </citation>
    <scope>NUCLEOTIDE SEQUENCE [LARGE SCALE GENOMIC DNA]</scope>
    <source>
        <strain evidence="2 3">TWF481</strain>
    </source>
</reference>
<evidence type="ECO:0000259" key="1">
    <source>
        <dbReference type="Pfam" id="PF00646"/>
    </source>
</evidence>
<keyword evidence="3" id="KW-1185">Reference proteome</keyword>
<dbReference type="Pfam" id="PF00646">
    <property type="entry name" value="F-box"/>
    <property type="match status" value="1"/>
</dbReference>
<dbReference type="EMBL" id="JAVHJL010000003">
    <property type="protein sequence ID" value="KAK6507063.1"/>
    <property type="molecule type" value="Genomic_DNA"/>
</dbReference>
<dbReference type="AlphaFoldDB" id="A0AAV9WE17"/>
<accession>A0AAV9WE17</accession>
<proteinExistence type="predicted"/>
<dbReference type="Gene3D" id="1.20.1280.50">
    <property type="match status" value="1"/>
</dbReference>
<dbReference type="SUPFAM" id="SSF81383">
    <property type="entry name" value="F-box domain"/>
    <property type="match status" value="1"/>
</dbReference>